<dbReference type="AlphaFoldDB" id="A0A5J4KH81"/>
<dbReference type="Gene3D" id="1.20.120.420">
    <property type="entry name" value="translation initiation factor eif-2b, domain 1"/>
    <property type="match status" value="1"/>
</dbReference>
<evidence type="ECO:0000313" key="2">
    <source>
        <dbReference type="EMBL" id="GER87033.1"/>
    </source>
</evidence>
<proteinExistence type="inferred from homology"/>
<comment type="caution">
    <text evidence="2">The sequence shown here is derived from an EMBL/GenBank/DDBJ whole genome shotgun (WGS) entry which is preliminary data.</text>
</comment>
<evidence type="ECO:0000313" key="3">
    <source>
        <dbReference type="Proteomes" id="UP000326912"/>
    </source>
</evidence>
<dbReference type="GO" id="GO:0046523">
    <property type="term" value="F:S-methyl-5-thioribose-1-phosphate isomerase activity"/>
    <property type="evidence" value="ECO:0007669"/>
    <property type="project" value="TreeGrafter"/>
</dbReference>
<dbReference type="InterPro" id="IPR000649">
    <property type="entry name" value="IF-2B-related"/>
</dbReference>
<accession>A0A5J4KH81</accession>
<dbReference type="InterPro" id="IPR037171">
    <property type="entry name" value="NagB/RpiA_transferase-like"/>
</dbReference>
<dbReference type="Proteomes" id="UP000326912">
    <property type="component" value="Unassembled WGS sequence"/>
</dbReference>
<evidence type="ECO:0008006" key="4">
    <source>
        <dbReference type="Google" id="ProtNLM"/>
    </source>
</evidence>
<dbReference type="Gene3D" id="3.40.50.10470">
    <property type="entry name" value="Translation initiation factor eif-2b, domain 2"/>
    <property type="match status" value="1"/>
</dbReference>
<dbReference type="Pfam" id="PF01008">
    <property type="entry name" value="IF-2B"/>
    <property type="match status" value="1"/>
</dbReference>
<dbReference type="EMBL" id="BKZW01000001">
    <property type="protein sequence ID" value="GER87033.1"/>
    <property type="molecule type" value="Genomic_DNA"/>
</dbReference>
<gene>
    <name evidence="2" type="ORF">KDW_11950</name>
</gene>
<protein>
    <recommendedName>
        <fullName evidence="4">Ribose 1,5-bisphosphate isomerase</fullName>
    </recommendedName>
</protein>
<dbReference type="InterPro" id="IPR027363">
    <property type="entry name" value="M1Pi_N"/>
</dbReference>
<dbReference type="RefSeq" id="WP_151755074.1">
    <property type="nucleotide sequence ID" value="NZ_BKZW01000001.1"/>
</dbReference>
<dbReference type="PANTHER" id="PTHR43475:SF3">
    <property type="entry name" value="TRANSLATION INITIATION FACTOR EIF-2B SUBUNIT FAMILY PROTEIN (AFU_ORTHOLOGUE AFUA_2G14290)"/>
    <property type="match status" value="1"/>
</dbReference>
<sequence length="306" mass="34040">MEPLEQRIQQVCTDREHGSRWLVKEAIIILKDLAQDTQLSEIQRLQLLASSARQLAQARPAMGALASAVGRVIHVHEEGTEAIAHEAQQLLTDYETATQKIAEYAQPYLKGHLMTCSISGTVLDVLLAHKEQISQITILEGRPRYEGRAMAQALHEHGIAVTIITDAQADIFLPQCQGVVVGADSILINGDILNKAGTALLAWAAHGRNIPFYVLSETLKISPNRWYEHDPARQASNLNLLEEKEAAEVFANAPADIAVRNFYFDHTLYRLVTHVITENGILDRHSIREIAVTTRTNARILARWQA</sequence>
<dbReference type="PANTHER" id="PTHR43475">
    <property type="entry name" value="METHYLTHIORIBOSE-1-PHOSPHATE ISOMERASE"/>
    <property type="match status" value="1"/>
</dbReference>
<reference evidence="2 3" key="1">
    <citation type="submission" date="2019-10" db="EMBL/GenBank/DDBJ databases">
        <title>Dictyobacter vulcani sp. nov., within the class Ktedonobacteria, isolated from soil of volcanic Mt. Zao.</title>
        <authorList>
            <person name="Zheng Y."/>
            <person name="Wang C.M."/>
            <person name="Sakai Y."/>
            <person name="Abe K."/>
            <person name="Yokota A."/>
            <person name="Yabe S."/>
        </authorList>
    </citation>
    <scope>NUCLEOTIDE SEQUENCE [LARGE SCALE GENOMIC DNA]</scope>
    <source>
        <strain evidence="2 3">W12</strain>
    </source>
</reference>
<name>A0A5J4KH81_9CHLR</name>
<evidence type="ECO:0000256" key="1">
    <source>
        <dbReference type="RuleBase" id="RU003814"/>
    </source>
</evidence>
<dbReference type="GO" id="GO:0019509">
    <property type="term" value="P:L-methionine salvage from methylthioadenosine"/>
    <property type="evidence" value="ECO:0007669"/>
    <property type="project" value="TreeGrafter"/>
</dbReference>
<dbReference type="InterPro" id="IPR042529">
    <property type="entry name" value="IF_2B-like_C"/>
</dbReference>
<organism evidence="2 3">
    <name type="scientific">Dictyobacter vulcani</name>
    <dbReference type="NCBI Taxonomy" id="2607529"/>
    <lineage>
        <taxon>Bacteria</taxon>
        <taxon>Bacillati</taxon>
        <taxon>Chloroflexota</taxon>
        <taxon>Ktedonobacteria</taxon>
        <taxon>Ktedonobacterales</taxon>
        <taxon>Dictyobacteraceae</taxon>
        <taxon>Dictyobacter</taxon>
    </lineage>
</organism>
<comment type="similarity">
    <text evidence="1">Belongs to the eIF-2B alpha/beta/delta subunits family.</text>
</comment>
<dbReference type="SUPFAM" id="SSF100950">
    <property type="entry name" value="NagB/RpiA/CoA transferase-like"/>
    <property type="match status" value="1"/>
</dbReference>
<keyword evidence="3" id="KW-1185">Reference proteome</keyword>